<evidence type="ECO:0000313" key="2">
    <source>
        <dbReference type="Proteomes" id="UP001212997"/>
    </source>
</evidence>
<dbReference type="AlphaFoldDB" id="A0AAD5V3F2"/>
<proteinExistence type="predicted"/>
<dbReference type="Gene3D" id="3.30.160.60">
    <property type="entry name" value="Classic Zinc Finger"/>
    <property type="match status" value="1"/>
</dbReference>
<organism evidence="1 2">
    <name type="scientific">Meripilus lineatus</name>
    <dbReference type="NCBI Taxonomy" id="2056292"/>
    <lineage>
        <taxon>Eukaryota</taxon>
        <taxon>Fungi</taxon>
        <taxon>Dikarya</taxon>
        <taxon>Basidiomycota</taxon>
        <taxon>Agaricomycotina</taxon>
        <taxon>Agaricomycetes</taxon>
        <taxon>Polyporales</taxon>
        <taxon>Meripilaceae</taxon>
        <taxon>Meripilus</taxon>
    </lineage>
</organism>
<name>A0AAD5V3F2_9APHY</name>
<gene>
    <name evidence="1" type="ORF">NLI96_g5075</name>
</gene>
<keyword evidence="2" id="KW-1185">Reference proteome</keyword>
<comment type="caution">
    <text evidence="1">The sequence shown here is derived from an EMBL/GenBank/DDBJ whole genome shotgun (WGS) entry which is preliminary data.</text>
</comment>
<dbReference type="EMBL" id="JANAWD010000159">
    <property type="protein sequence ID" value="KAJ3485248.1"/>
    <property type="molecule type" value="Genomic_DNA"/>
</dbReference>
<reference evidence="1" key="1">
    <citation type="submission" date="2022-07" db="EMBL/GenBank/DDBJ databases">
        <title>Genome Sequence of Physisporinus lineatus.</title>
        <authorList>
            <person name="Buettner E."/>
        </authorList>
    </citation>
    <scope>NUCLEOTIDE SEQUENCE</scope>
    <source>
        <strain evidence="1">VT162</strain>
    </source>
</reference>
<protein>
    <recommendedName>
        <fullName evidence="3">C2H2-type domain-containing protein</fullName>
    </recommendedName>
</protein>
<accession>A0AAD5V3F2</accession>
<dbReference type="Proteomes" id="UP001212997">
    <property type="component" value="Unassembled WGS sequence"/>
</dbReference>
<sequence length="392" mass="43228">MDEMYFPNADEYAFLPELPTTCQQHAGPLPENGSLISAQIPYQGASQPFVASFFNPGPGEIEENPRERGPPFDLAAWNYHMAGQQGQHHTDLVGIDAGSVPEGVGGGFDGIEGTLDMSSFTEPLQLDLLDPIVQLLNTRALPSVPSLPRSSSLLLGPPLTFPEYVPSSSLGAHEEDIRAAGDVVPQEVPITLEVPPYSAPSMDPSTASFRGQPRLDGPSQFGGTVIHPSQPVNIQVRQPLVSNLKRKRGEDDIENEVQVMPATKLPRKKKGQPLYCLFKECPNPNKGYKETRKRSQHMDTHYDPRFRCPGCGGLFMRLDSIKSHFDTVEGKNNNCREKYKATPPEEVEPYWNDVLAWQNDLHFPAQDDPLFGLAVSKLGYRASTEFTFSVAV</sequence>
<evidence type="ECO:0000313" key="1">
    <source>
        <dbReference type="EMBL" id="KAJ3485248.1"/>
    </source>
</evidence>
<evidence type="ECO:0008006" key="3">
    <source>
        <dbReference type="Google" id="ProtNLM"/>
    </source>
</evidence>